<feature type="non-terminal residue" evidence="1">
    <location>
        <position position="1"/>
    </location>
</feature>
<dbReference type="EMBL" id="JYDS01000523">
    <property type="protein sequence ID" value="KRZ03695.1"/>
    <property type="molecule type" value="Genomic_DNA"/>
</dbReference>
<organism evidence="1 2">
    <name type="scientific">Trichinella pseudospiralis</name>
    <name type="common">Parasitic roundworm</name>
    <dbReference type="NCBI Taxonomy" id="6337"/>
    <lineage>
        <taxon>Eukaryota</taxon>
        <taxon>Metazoa</taxon>
        <taxon>Ecdysozoa</taxon>
        <taxon>Nematoda</taxon>
        <taxon>Enoplea</taxon>
        <taxon>Dorylaimia</taxon>
        <taxon>Trichinellida</taxon>
        <taxon>Trichinellidae</taxon>
        <taxon>Trichinella</taxon>
    </lineage>
</organism>
<sequence>LNAVIKYSKNGIQADFATQCLPIINNMNWSEKVRNYKRIWSYVARLRISQGISEMTYETKMEH</sequence>
<evidence type="ECO:0000313" key="1">
    <source>
        <dbReference type="EMBL" id="KRZ03695.1"/>
    </source>
</evidence>
<evidence type="ECO:0000313" key="2">
    <source>
        <dbReference type="Proteomes" id="UP000054805"/>
    </source>
</evidence>
<protein>
    <submittedName>
        <fullName evidence="1">Uncharacterized protein</fullName>
    </submittedName>
</protein>
<dbReference type="Proteomes" id="UP000054805">
    <property type="component" value="Unassembled WGS sequence"/>
</dbReference>
<dbReference type="AlphaFoldDB" id="A0A0V1H037"/>
<gene>
    <name evidence="1" type="ORF">T4B_15017</name>
</gene>
<reference evidence="1 2" key="1">
    <citation type="submission" date="2015-01" db="EMBL/GenBank/DDBJ databases">
        <title>Evolution of Trichinella species and genotypes.</title>
        <authorList>
            <person name="Korhonen P.K."/>
            <person name="Edoardo P."/>
            <person name="Giuseppe L.R."/>
            <person name="Gasser R.B."/>
        </authorList>
    </citation>
    <scope>NUCLEOTIDE SEQUENCE [LARGE SCALE GENOMIC DNA]</scope>
    <source>
        <strain evidence="1">ISS588</strain>
    </source>
</reference>
<proteinExistence type="predicted"/>
<name>A0A0V1H037_TRIPS</name>
<keyword evidence="2" id="KW-1185">Reference proteome</keyword>
<comment type="caution">
    <text evidence="1">The sequence shown here is derived from an EMBL/GenBank/DDBJ whole genome shotgun (WGS) entry which is preliminary data.</text>
</comment>
<accession>A0A0V1H037</accession>